<feature type="transmembrane region" description="Helical" evidence="1">
    <location>
        <begin position="109"/>
        <end position="128"/>
    </location>
</feature>
<dbReference type="RefSeq" id="WP_203909788.1">
    <property type="nucleotide sequence ID" value="NZ_BONY01000023.1"/>
</dbReference>
<dbReference type="InterPro" id="IPR010640">
    <property type="entry name" value="Low_temperature_requirement_A"/>
</dbReference>
<keyword evidence="1" id="KW-0812">Transmembrane</keyword>
<keyword evidence="1" id="KW-1133">Transmembrane helix</keyword>
<sequence>MEAPSTPSRSESHIPQRESVVKVSTLELFFDLVFVFTITQLTGVLAADLTWPSAGRVVLMLGIILWMYGGYAWLTNVVAPSDAVRRGLLLSGMAGFLLIALAIPDAFGASGWAFGVGYFVVNAIHSGLLLRAAPSAMKQLAPLNLLSASLILVGGFVDDPWRVVLWCAGLVVIAGSPFLHPLSEWTITSSHFVERHGLIVIVALGESIVAIGVGAAGLELTGSLVTVALLGLVLAFGLWWLYFGGDDEAAEHALDAAPSMQRGRLAIRAFGFAHYPLLLGVVVFAAGVKKATTYAGGHIYLSQALLLGGGVALFLFADAWFRRILSIGLLRFRLAGGLAALATVPLGLTSTIGQMVALALVLAAVLLLEKRAQLRSI</sequence>
<dbReference type="PANTHER" id="PTHR36840:SF1">
    <property type="entry name" value="BLL5714 PROTEIN"/>
    <property type="match status" value="1"/>
</dbReference>
<feature type="transmembrane region" description="Helical" evidence="1">
    <location>
        <begin position="197"/>
        <end position="218"/>
    </location>
</feature>
<feature type="transmembrane region" description="Helical" evidence="1">
    <location>
        <begin position="224"/>
        <end position="244"/>
    </location>
</feature>
<dbReference type="EMBL" id="BONY01000023">
    <property type="protein sequence ID" value="GIH05961.1"/>
    <property type="molecule type" value="Genomic_DNA"/>
</dbReference>
<feature type="transmembrane region" description="Helical" evidence="1">
    <location>
        <begin position="265"/>
        <end position="288"/>
    </location>
</feature>
<accession>A0A8J3QA80</accession>
<dbReference type="PANTHER" id="PTHR36840">
    <property type="entry name" value="BLL5714 PROTEIN"/>
    <property type="match status" value="1"/>
</dbReference>
<gene>
    <name evidence="2" type="ORF">Rhe02_40280</name>
</gene>
<feature type="transmembrane region" description="Helical" evidence="1">
    <location>
        <begin position="140"/>
        <end position="157"/>
    </location>
</feature>
<proteinExistence type="predicted"/>
<protein>
    <submittedName>
        <fullName evidence="2">Low temperature requirement protein A</fullName>
    </submittedName>
</protein>
<feature type="transmembrane region" description="Helical" evidence="1">
    <location>
        <begin position="53"/>
        <end position="74"/>
    </location>
</feature>
<feature type="transmembrane region" description="Helical" evidence="1">
    <location>
        <begin position="328"/>
        <end position="346"/>
    </location>
</feature>
<name>A0A8J3QA80_9ACTN</name>
<feature type="transmembrane region" description="Helical" evidence="1">
    <location>
        <begin position="163"/>
        <end position="185"/>
    </location>
</feature>
<feature type="transmembrane region" description="Helical" evidence="1">
    <location>
        <begin position="86"/>
        <end position="103"/>
    </location>
</feature>
<organism evidence="2 3">
    <name type="scientific">Rhizocola hellebori</name>
    <dbReference type="NCBI Taxonomy" id="1392758"/>
    <lineage>
        <taxon>Bacteria</taxon>
        <taxon>Bacillati</taxon>
        <taxon>Actinomycetota</taxon>
        <taxon>Actinomycetes</taxon>
        <taxon>Micromonosporales</taxon>
        <taxon>Micromonosporaceae</taxon>
        <taxon>Rhizocola</taxon>
    </lineage>
</organism>
<evidence type="ECO:0000313" key="2">
    <source>
        <dbReference type="EMBL" id="GIH05961.1"/>
    </source>
</evidence>
<reference evidence="2" key="1">
    <citation type="submission" date="2021-01" db="EMBL/GenBank/DDBJ databases">
        <title>Whole genome shotgun sequence of Rhizocola hellebori NBRC 109834.</title>
        <authorList>
            <person name="Komaki H."/>
            <person name="Tamura T."/>
        </authorList>
    </citation>
    <scope>NUCLEOTIDE SEQUENCE</scope>
    <source>
        <strain evidence="2">NBRC 109834</strain>
    </source>
</reference>
<comment type="caution">
    <text evidence="2">The sequence shown here is derived from an EMBL/GenBank/DDBJ whole genome shotgun (WGS) entry which is preliminary data.</text>
</comment>
<feature type="transmembrane region" description="Helical" evidence="1">
    <location>
        <begin position="28"/>
        <end position="47"/>
    </location>
</feature>
<keyword evidence="3" id="KW-1185">Reference proteome</keyword>
<evidence type="ECO:0000313" key="3">
    <source>
        <dbReference type="Proteomes" id="UP000612899"/>
    </source>
</evidence>
<dbReference type="AlphaFoldDB" id="A0A8J3QA80"/>
<dbReference type="Pfam" id="PF06772">
    <property type="entry name" value="LtrA"/>
    <property type="match status" value="1"/>
</dbReference>
<dbReference type="Proteomes" id="UP000612899">
    <property type="component" value="Unassembled WGS sequence"/>
</dbReference>
<keyword evidence="1" id="KW-0472">Membrane</keyword>
<feature type="transmembrane region" description="Helical" evidence="1">
    <location>
        <begin position="300"/>
        <end position="321"/>
    </location>
</feature>
<evidence type="ECO:0000256" key="1">
    <source>
        <dbReference type="SAM" id="Phobius"/>
    </source>
</evidence>
<feature type="transmembrane region" description="Helical" evidence="1">
    <location>
        <begin position="352"/>
        <end position="368"/>
    </location>
</feature>